<feature type="compositionally biased region" description="Polar residues" evidence="16">
    <location>
        <begin position="382"/>
        <end position="392"/>
    </location>
</feature>
<dbReference type="EMBL" id="JAAALK010000290">
    <property type="protein sequence ID" value="KAG8048169.1"/>
    <property type="molecule type" value="Genomic_DNA"/>
</dbReference>
<keyword evidence="7" id="KW-0961">Cell wall biogenesis/degradation</keyword>
<comment type="similarity">
    <text evidence="2 15">Belongs to the glycosyl hydrolase 28 family.</text>
</comment>
<dbReference type="Proteomes" id="UP000729402">
    <property type="component" value="Unassembled WGS sequence"/>
</dbReference>
<dbReference type="OrthoDB" id="187139at2759"/>
<dbReference type="PANTHER" id="PTHR31375">
    <property type="match status" value="1"/>
</dbReference>
<evidence type="ECO:0000256" key="1">
    <source>
        <dbReference type="ARBA" id="ARBA00004191"/>
    </source>
</evidence>
<feature type="chain" id="PRO_5035162798" description="Exopolygalacturonase" evidence="17">
    <location>
        <begin position="22"/>
        <end position="392"/>
    </location>
</feature>
<evidence type="ECO:0000256" key="10">
    <source>
        <dbReference type="ARBA" id="ARBA00048766"/>
    </source>
</evidence>
<comment type="subcellular location">
    <subcellularLocation>
        <location evidence="1">Secreted</location>
        <location evidence="1">Cell wall</location>
    </subcellularLocation>
</comment>
<evidence type="ECO:0000256" key="15">
    <source>
        <dbReference type="RuleBase" id="RU361169"/>
    </source>
</evidence>
<evidence type="ECO:0000256" key="6">
    <source>
        <dbReference type="ARBA" id="ARBA00023295"/>
    </source>
</evidence>
<dbReference type="FunFam" id="2.160.20.10:FF:000004">
    <property type="entry name" value="Pectin lyase-like superfamily protein"/>
    <property type="match status" value="1"/>
</dbReference>
<protein>
    <recommendedName>
        <fullName evidence="12">Exopolygalacturonase</fullName>
        <ecNumber evidence="8">3.2.1.67</ecNumber>
    </recommendedName>
    <alternativeName>
        <fullName evidence="9">Galacturan 1,4-alpha-galacturonidase</fullName>
    </alternativeName>
    <alternativeName>
        <fullName evidence="13">Pectinase</fullName>
    </alternativeName>
</protein>
<comment type="catalytic activity">
    <reaction evidence="10">
        <text>[(1-&gt;4)-alpha-D-galacturonosyl](n) + H2O = alpha-D-galacturonate + [(1-&gt;4)-alpha-D-galacturonosyl](n-1)</text>
        <dbReference type="Rhea" id="RHEA:14117"/>
        <dbReference type="Rhea" id="RHEA-COMP:14570"/>
        <dbReference type="Rhea" id="RHEA-COMP:14572"/>
        <dbReference type="ChEBI" id="CHEBI:15377"/>
        <dbReference type="ChEBI" id="CHEBI:58658"/>
        <dbReference type="ChEBI" id="CHEBI:140523"/>
        <dbReference type="EC" id="3.2.1.67"/>
    </reaction>
</comment>
<reference evidence="18" key="2">
    <citation type="submission" date="2021-02" db="EMBL/GenBank/DDBJ databases">
        <authorList>
            <person name="Kimball J.A."/>
            <person name="Haas M.W."/>
            <person name="Macchietto M."/>
            <person name="Kono T."/>
            <person name="Duquette J."/>
            <person name="Shao M."/>
        </authorList>
    </citation>
    <scope>NUCLEOTIDE SEQUENCE</scope>
    <source>
        <tissue evidence="18">Fresh leaf tissue</tissue>
    </source>
</reference>
<keyword evidence="17" id="KW-0732">Signal</keyword>
<evidence type="ECO:0000256" key="7">
    <source>
        <dbReference type="ARBA" id="ARBA00023316"/>
    </source>
</evidence>
<dbReference type="SMART" id="SM00710">
    <property type="entry name" value="PbH1"/>
    <property type="match status" value="6"/>
</dbReference>
<name>A0A8J5VKN0_ZIZPA</name>
<evidence type="ECO:0000313" key="19">
    <source>
        <dbReference type="Proteomes" id="UP000729402"/>
    </source>
</evidence>
<keyword evidence="3" id="KW-0134">Cell wall</keyword>
<keyword evidence="6 15" id="KW-0326">Glycosidase</keyword>
<dbReference type="GO" id="GO:0005975">
    <property type="term" value="P:carbohydrate metabolic process"/>
    <property type="evidence" value="ECO:0007669"/>
    <property type="project" value="InterPro"/>
</dbReference>
<gene>
    <name evidence="18" type="ORF">GUJ93_ZPchr0008g12511</name>
</gene>
<evidence type="ECO:0000256" key="3">
    <source>
        <dbReference type="ARBA" id="ARBA00022512"/>
    </source>
</evidence>
<reference evidence="18" key="1">
    <citation type="journal article" date="2021" name="bioRxiv">
        <title>Whole Genome Assembly and Annotation of Northern Wild Rice, Zizania palustris L., Supports a Whole Genome Duplication in the Zizania Genus.</title>
        <authorList>
            <person name="Haas M."/>
            <person name="Kono T."/>
            <person name="Macchietto M."/>
            <person name="Millas R."/>
            <person name="McGilp L."/>
            <person name="Shao M."/>
            <person name="Duquette J."/>
            <person name="Hirsch C.N."/>
            <person name="Kimball J."/>
        </authorList>
    </citation>
    <scope>NUCLEOTIDE SEQUENCE</scope>
    <source>
        <tissue evidence="18">Fresh leaf tissue</tissue>
    </source>
</reference>
<dbReference type="AlphaFoldDB" id="A0A8J5VKN0"/>
<proteinExistence type="inferred from homology"/>
<evidence type="ECO:0000256" key="14">
    <source>
        <dbReference type="PROSITE-ProRule" id="PRU10052"/>
    </source>
</evidence>
<evidence type="ECO:0000313" key="18">
    <source>
        <dbReference type="EMBL" id="KAG8048169.1"/>
    </source>
</evidence>
<evidence type="ECO:0000256" key="11">
    <source>
        <dbReference type="ARBA" id="ARBA00057651"/>
    </source>
</evidence>
<keyword evidence="5 15" id="KW-0378">Hydrolase</keyword>
<dbReference type="EC" id="3.2.1.67" evidence="8"/>
<dbReference type="GO" id="GO:0047911">
    <property type="term" value="F:galacturan 1,4-alpha-galacturonidase activity"/>
    <property type="evidence" value="ECO:0007669"/>
    <property type="project" value="UniProtKB-EC"/>
</dbReference>
<keyword evidence="4" id="KW-0964">Secreted</keyword>
<evidence type="ECO:0000256" key="13">
    <source>
        <dbReference type="ARBA" id="ARBA00083621"/>
    </source>
</evidence>
<evidence type="ECO:0000256" key="2">
    <source>
        <dbReference type="ARBA" id="ARBA00008834"/>
    </source>
</evidence>
<evidence type="ECO:0000256" key="8">
    <source>
        <dbReference type="ARBA" id="ARBA00038933"/>
    </source>
</evidence>
<feature type="signal peptide" evidence="17">
    <location>
        <begin position="1"/>
        <end position="21"/>
    </location>
</feature>
<comment type="function">
    <text evidence="11">May function in depolymerizing pectin during pollen development, germination, and tube growth. Acts as an exo-polygalacturonase.</text>
</comment>
<evidence type="ECO:0000256" key="17">
    <source>
        <dbReference type="SAM" id="SignalP"/>
    </source>
</evidence>
<dbReference type="InterPro" id="IPR006626">
    <property type="entry name" value="PbH1"/>
</dbReference>
<dbReference type="Pfam" id="PF00295">
    <property type="entry name" value="Glyco_hydro_28"/>
    <property type="match status" value="1"/>
</dbReference>
<dbReference type="InterPro" id="IPR000743">
    <property type="entry name" value="Glyco_hydro_28"/>
</dbReference>
<evidence type="ECO:0000256" key="12">
    <source>
        <dbReference type="ARBA" id="ARBA00068298"/>
    </source>
</evidence>
<comment type="caution">
    <text evidence="18">The sequence shown here is derived from an EMBL/GenBank/DDBJ whole genome shotgun (WGS) entry which is preliminary data.</text>
</comment>
<organism evidence="18 19">
    <name type="scientific">Zizania palustris</name>
    <name type="common">Northern wild rice</name>
    <dbReference type="NCBI Taxonomy" id="103762"/>
    <lineage>
        <taxon>Eukaryota</taxon>
        <taxon>Viridiplantae</taxon>
        <taxon>Streptophyta</taxon>
        <taxon>Embryophyta</taxon>
        <taxon>Tracheophyta</taxon>
        <taxon>Spermatophyta</taxon>
        <taxon>Magnoliopsida</taxon>
        <taxon>Liliopsida</taxon>
        <taxon>Poales</taxon>
        <taxon>Poaceae</taxon>
        <taxon>BOP clade</taxon>
        <taxon>Oryzoideae</taxon>
        <taxon>Oryzeae</taxon>
        <taxon>Zizaniinae</taxon>
        <taxon>Zizania</taxon>
    </lineage>
</organism>
<dbReference type="GO" id="GO:0071555">
    <property type="term" value="P:cell wall organization"/>
    <property type="evidence" value="ECO:0007669"/>
    <property type="project" value="UniProtKB-KW"/>
</dbReference>
<evidence type="ECO:0000256" key="16">
    <source>
        <dbReference type="SAM" id="MobiDB-lite"/>
    </source>
</evidence>
<evidence type="ECO:0000256" key="9">
    <source>
        <dbReference type="ARBA" id="ARBA00043142"/>
    </source>
</evidence>
<feature type="region of interest" description="Disordered" evidence="16">
    <location>
        <begin position="373"/>
        <end position="392"/>
    </location>
</feature>
<sequence>MAAIINMIILHWFILLHGGHAYTTNSLYDAFMAAWAAACGSGTDKATVLIPEGTFAVGAVKFSGPCKASVVVVVDGVLRPPCAGGCGLYGVDAWILFIGVSNLVVTGAGTFDAQGSYQNRAPKSFTTTLKLEGVGNSRVSGLRFMNSRGFHVNVDQSNYVVAEGLHIEAPANSPNTDGIHVGRSNHVWILDSAIGTGDDCVSLGPGSTDVVVRGVVCGPGHGISIGSLGKYQGEDDVRGLIIKNCTLSGTTNGLRIKTWPASPPSRAFNITFQDIVMANVYNPIIIDQHYCPHGQCAINKPSMVQISDVTYERIRGTSRSKMAVQLLCSEERPCSRVRLDSINLSCGQLGHCGTKFSNVQGLSPCCFPPPEQEDDVRRVQHRTNPNTPISLA</sequence>
<dbReference type="GO" id="GO:0004650">
    <property type="term" value="F:polygalacturonase activity"/>
    <property type="evidence" value="ECO:0007669"/>
    <property type="project" value="InterPro"/>
</dbReference>
<keyword evidence="19" id="KW-1185">Reference proteome</keyword>
<dbReference type="PROSITE" id="PS00502">
    <property type="entry name" value="POLYGALACTURONASE"/>
    <property type="match status" value="1"/>
</dbReference>
<accession>A0A8J5VKN0</accession>
<feature type="active site" evidence="14">
    <location>
        <position position="221"/>
    </location>
</feature>
<evidence type="ECO:0000256" key="4">
    <source>
        <dbReference type="ARBA" id="ARBA00022525"/>
    </source>
</evidence>
<evidence type="ECO:0000256" key="5">
    <source>
        <dbReference type="ARBA" id="ARBA00022801"/>
    </source>
</evidence>